<accession>A0A437S6M6</accession>
<protein>
    <submittedName>
        <fullName evidence="2">Uncharacterized protein</fullName>
    </submittedName>
</protein>
<keyword evidence="1" id="KW-0472">Membrane</keyword>
<keyword evidence="3" id="KW-1185">Reference proteome</keyword>
<evidence type="ECO:0000256" key="1">
    <source>
        <dbReference type="SAM" id="Phobius"/>
    </source>
</evidence>
<dbReference type="InterPro" id="IPR046716">
    <property type="entry name" value="DUF6608"/>
</dbReference>
<feature type="transmembrane region" description="Helical" evidence="1">
    <location>
        <begin position="74"/>
        <end position="94"/>
    </location>
</feature>
<evidence type="ECO:0000313" key="3">
    <source>
        <dbReference type="Proteomes" id="UP000288812"/>
    </source>
</evidence>
<dbReference type="Pfam" id="PF20312">
    <property type="entry name" value="DUF6608"/>
    <property type="match status" value="1"/>
</dbReference>
<feature type="transmembrane region" description="Helical" evidence="1">
    <location>
        <begin position="100"/>
        <end position="119"/>
    </location>
</feature>
<feature type="transmembrane region" description="Helical" evidence="1">
    <location>
        <begin position="44"/>
        <end position="62"/>
    </location>
</feature>
<sequence>MNLKKEKLVDFITIYSVIFTFATILSSIVQLSIMDRLEDTNSHILFRAVVVLIGTLSYKIEVKLKSGNKIVEVLVNYVVVMAIVLIFVFISGFFEELHPNAYRDIILNFTPFFIVLTLIKEFNFKRK</sequence>
<name>A0A437S6M6_9FIRM</name>
<organism evidence="2 3">
    <name type="scientific">Anaerosphaera multitolerans</name>
    <dbReference type="NCBI Taxonomy" id="2487351"/>
    <lineage>
        <taxon>Bacteria</taxon>
        <taxon>Bacillati</taxon>
        <taxon>Bacillota</taxon>
        <taxon>Tissierellia</taxon>
        <taxon>Tissierellales</taxon>
        <taxon>Peptoniphilaceae</taxon>
        <taxon>Anaerosphaera</taxon>
    </lineage>
</organism>
<dbReference type="OrthoDB" id="1957256at2"/>
<dbReference type="RefSeq" id="WP_127724535.1">
    <property type="nucleotide sequence ID" value="NZ_RLIH01000007.1"/>
</dbReference>
<comment type="caution">
    <text evidence="2">The sequence shown here is derived from an EMBL/GenBank/DDBJ whole genome shotgun (WGS) entry which is preliminary data.</text>
</comment>
<dbReference type="Proteomes" id="UP000288812">
    <property type="component" value="Unassembled WGS sequence"/>
</dbReference>
<feature type="transmembrane region" description="Helical" evidence="1">
    <location>
        <begin position="12"/>
        <end position="32"/>
    </location>
</feature>
<proteinExistence type="predicted"/>
<evidence type="ECO:0000313" key="2">
    <source>
        <dbReference type="EMBL" id="RVU54669.1"/>
    </source>
</evidence>
<gene>
    <name evidence="2" type="ORF">EF514_06085</name>
</gene>
<reference evidence="2 3" key="1">
    <citation type="submission" date="2018-11" db="EMBL/GenBank/DDBJ databases">
        <title>Genome sequencing and assembly of Anaerosphaera sp. nov., GS7-6-2.</title>
        <authorList>
            <person name="Rettenmaier R."/>
            <person name="Liebl W."/>
            <person name="Zverlov V."/>
        </authorList>
    </citation>
    <scope>NUCLEOTIDE SEQUENCE [LARGE SCALE GENOMIC DNA]</scope>
    <source>
        <strain evidence="2 3">GS7-6-2</strain>
    </source>
</reference>
<dbReference type="EMBL" id="RLIH01000007">
    <property type="protein sequence ID" value="RVU54669.1"/>
    <property type="molecule type" value="Genomic_DNA"/>
</dbReference>
<keyword evidence="1" id="KW-1133">Transmembrane helix</keyword>
<keyword evidence="1" id="KW-0812">Transmembrane</keyword>
<dbReference type="AlphaFoldDB" id="A0A437S6M6"/>